<keyword evidence="2" id="KW-1185">Reference proteome</keyword>
<evidence type="ECO:0008006" key="3">
    <source>
        <dbReference type="Google" id="ProtNLM"/>
    </source>
</evidence>
<organism evidence="1 2">
    <name type="scientific">Formimonas warabiya</name>
    <dbReference type="NCBI Taxonomy" id="1761012"/>
    <lineage>
        <taxon>Bacteria</taxon>
        <taxon>Bacillati</taxon>
        <taxon>Bacillota</taxon>
        <taxon>Clostridia</taxon>
        <taxon>Eubacteriales</taxon>
        <taxon>Peptococcaceae</taxon>
        <taxon>Candidatus Formimonas</taxon>
    </lineage>
</organism>
<dbReference type="Pfam" id="PF03698">
    <property type="entry name" value="UPF0180"/>
    <property type="match status" value="1"/>
</dbReference>
<gene>
    <name evidence="1" type="ORF">DCMF_17970</name>
</gene>
<name>A0A3G1KVC8_FORW1</name>
<dbReference type="KEGG" id="fwa:DCMF_17970"/>
<reference evidence="1 2" key="1">
    <citation type="submission" date="2016-10" db="EMBL/GenBank/DDBJ databases">
        <title>Complete Genome Sequence of Peptococcaceae strain DCMF.</title>
        <authorList>
            <person name="Edwards R.J."/>
            <person name="Holland S.I."/>
            <person name="Deshpande N.P."/>
            <person name="Wong Y.K."/>
            <person name="Ertan H."/>
            <person name="Manefield M."/>
            <person name="Russell T.L."/>
            <person name="Lee M.J."/>
        </authorList>
    </citation>
    <scope>NUCLEOTIDE SEQUENCE [LARGE SCALE GENOMIC DNA]</scope>
    <source>
        <strain evidence="1 2">DCMF</strain>
    </source>
</reference>
<dbReference type="AlphaFoldDB" id="A0A3G1KVC8"/>
<dbReference type="EMBL" id="CP017634">
    <property type="protein sequence ID" value="ATW26392.1"/>
    <property type="molecule type" value="Genomic_DNA"/>
</dbReference>
<accession>A0A3G1KVC8</accession>
<protein>
    <recommendedName>
        <fullName evidence="3">YkuS family protein</fullName>
    </recommendedName>
</protein>
<proteinExistence type="predicted"/>
<evidence type="ECO:0000313" key="1">
    <source>
        <dbReference type="EMBL" id="ATW26392.1"/>
    </source>
</evidence>
<dbReference type="Proteomes" id="UP000323521">
    <property type="component" value="Chromosome"/>
</dbReference>
<sequence>MAIQGDLTELAALLRQGGYEVVPLEECDTPVDAIVYSGVTCAWDGAPGITDSLEPGGPGQRVVLINAVNMDPGEAADFIGSRLG</sequence>
<dbReference type="InterPro" id="IPR005370">
    <property type="entry name" value="UPF0180"/>
</dbReference>
<evidence type="ECO:0000313" key="2">
    <source>
        <dbReference type="Proteomes" id="UP000323521"/>
    </source>
</evidence>